<dbReference type="EMBL" id="FYEK01000003">
    <property type="protein sequence ID" value="SNB52919.1"/>
    <property type="molecule type" value="Genomic_DNA"/>
</dbReference>
<dbReference type="OrthoDB" id="5771510at2"/>
<evidence type="ECO:0000313" key="1">
    <source>
        <dbReference type="EMBL" id="SNB52919.1"/>
    </source>
</evidence>
<evidence type="ECO:0000313" key="2">
    <source>
        <dbReference type="Proteomes" id="UP000197025"/>
    </source>
</evidence>
<name>A0A212Q150_9CHLR</name>
<dbReference type="AlphaFoldDB" id="A0A212Q150"/>
<accession>A0A212Q150</accession>
<gene>
    <name evidence="1" type="ORF">SAMN02746019_00023830</name>
</gene>
<keyword evidence="2" id="KW-1185">Reference proteome</keyword>
<dbReference type="RefSeq" id="WP_088570149.1">
    <property type="nucleotide sequence ID" value="NZ_FYEK01000003.1"/>
</dbReference>
<proteinExistence type="predicted"/>
<protein>
    <submittedName>
        <fullName evidence="1">Uncharacterized protein</fullName>
    </submittedName>
</protein>
<reference evidence="2" key="1">
    <citation type="submission" date="2017-06" db="EMBL/GenBank/DDBJ databases">
        <authorList>
            <person name="Varghese N."/>
            <person name="Submissions S."/>
        </authorList>
    </citation>
    <scope>NUCLEOTIDE SEQUENCE [LARGE SCALE GENOMIC DNA]</scope>
    <source>
        <strain evidence="2">JAD2</strain>
    </source>
</reference>
<dbReference type="Proteomes" id="UP000197025">
    <property type="component" value="Unassembled WGS sequence"/>
</dbReference>
<organism evidence="1 2">
    <name type="scientific">Thermoflexus hugenholtzii JAD2</name>
    <dbReference type="NCBI Taxonomy" id="877466"/>
    <lineage>
        <taxon>Bacteria</taxon>
        <taxon>Bacillati</taxon>
        <taxon>Chloroflexota</taxon>
        <taxon>Thermoflexia</taxon>
        <taxon>Thermoflexales</taxon>
        <taxon>Thermoflexaceae</taxon>
        <taxon>Thermoflexus</taxon>
    </lineage>
</organism>
<dbReference type="InParanoid" id="A0A212Q150"/>
<sequence>MSEFVICINNEGNPASLIVGKVYRRLPDPEAESHHMIRIIDEDLSEPDGYLYPASMFVPVELPEEAKRIFTAIGNRTE</sequence>